<proteinExistence type="predicted"/>
<dbReference type="PANTHER" id="PTHR48125:SF12">
    <property type="entry name" value="AT HOOK TRANSCRIPTION FACTOR FAMILY-RELATED"/>
    <property type="match status" value="1"/>
</dbReference>
<accession>F0JI55</accession>
<reference evidence="2 3" key="1">
    <citation type="journal article" date="2011" name="J. Bacteriol.">
        <title>Genome sequence of the mercury-methylating strain Desulfovibrio desulfuricans ND132.</title>
        <authorList>
            <person name="Brown S.D."/>
            <person name="Gilmour C.C."/>
            <person name="Kucken A.M."/>
            <person name="Wall J.D."/>
            <person name="Elias D.A."/>
            <person name="Brandt C.C."/>
            <person name="Podar M."/>
            <person name="Chertkov O."/>
            <person name="Held B."/>
            <person name="Bruce D.C."/>
            <person name="Detter J.C."/>
            <person name="Tapia R."/>
            <person name="Han C.S."/>
            <person name="Goodwin L.A."/>
            <person name="Cheng J.F."/>
            <person name="Pitluck S."/>
            <person name="Woyke T."/>
            <person name="Mikhailova N."/>
            <person name="Ivanova N.N."/>
            <person name="Han J."/>
            <person name="Lucas S."/>
            <person name="Lapidus A.L."/>
            <person name="Land M.L."/>
            <person name="Hauser L.J."/>
            <person name="Palumbo A.V."/>
        </authorList>
    </citation>
    <scope>NUCLEOTIDE SEQUENCE [LARGE SCALE GENOMIC DNA]</scope>
    <source>
        <strain evidence="2 3">ND132</strain>
    </source>
</reference>
<dbReference type="RefSeq" id="WP_014322792.1">
    <property type="nucleotide sequence ID" value="NC_016803.1"/>
</dbReference>
<dbReference type="OrthoDB" id="5457793at2"/>
<sequence>MQRALSWTLSILFHAVAAVALLHSVSLPPTLPEELMEVELTQVEEPQPVIPMPAPVPVPTPAPEPECPAEPPAAAPLPMDKTVVLDDAPPPEPAPQAEAEPAPAPEPEPDVVEISPTKTLPPEEPPKPEEELAEDGLPKKIYVRKDGTVHRGAEARFGRAMMGDYFSYSAQEFSGQFRTKDDRVISIIDARNTKYGRFLIYDSKNKTLRRLKQAFGKYVYTIGPSVYADEPVTGSVTFLAKDDRIERFILVTDDDRIAHYPVKVHVREEEVAFDGPAGRIPAQFSRPPYDEGHAGVVVVHGPDCADPGMVQAFTRTLSMHGLAALTFEPRGCGLETPSPAGSGELAEDTEAAFAFLAAHPSVGADRAGIWGAGPGVPAAIRAAAQAGPRFLVCMLTDALDPGDLPGRETLAALKLPVFWLVTGRETARWRPLLTTLESLRDKDKRAFTIVVAPARTSREVLEAEGNRSSWVEQVADDHAALAASWIDNLR</sequence>
<dbReference type="Proteomes" id="UP000007845">
    <property type="component" value="Chromosome"/>
</dbReference>
<dbReference type="Gene3D" id="3.40.50.1820">
    <property type="entry name" value="alpha/beta hydrolase"/>
    <property type="match status" value="1"/>
</dbReference>
<evidence type="ECO:0000313" key="2">
    <source>
        <dbReference type="EMBL" id="EGB15366.1"/>
    </source>
</evidence>
<dbReference type="KEGG" id="ddn:DND132_2161"/>
<dbReference type="InterPro" id="IPR029058">
    <property type="entry name" value="AB_hydrolase_fold"/>
</dbReference>
<feature type="compositionally biased region" description="Pro residues" evidence="1">
    <location>
        <begin position="48"/>
        <end position="75"/>
    </location>
</feature>
<gene>
    <name evidence="2" type="ORF">DND132_2161</name>
</gene>
<dbReference type="EMBL" id="CP003220">
    <property type="protein sequence ID" value="EGB15366.1"/>
    <property type="molecule type" value="Genomic_DNA"/>
</dbReference>
<dbReference type="SUPFAM" id="SSF53474">
    <property type="entry name" value="alpha/beta-Hydrolases"/>
    <property type="match status" value="1"/>
</dbReference>
<dbReference type="PANTHER" id="PTHR48125">
    <property type="entry name" value="LP07818P1"/>
    <property type="match status" value="1"/>
</dbReference>
<evidence type="ECO:0000313" key="3">
    <source>
        <dbReference type="Proteomes" id="UP000007845"/>
    </source>
</evidence>
<dbReference type="STRING" id="641491.DND132_2161"/>
<organism evidence="2 3">
    <name type="scientific">Pseudodesulfovibrio mercurii</name>
    <dbReference type="NCBI Taxonomy" id="641491"/>
    <lineage>
        <taxon>Bacteria</taxon>
        <taxon>Pseudomonadati</taxon>
        <taxon>Thermodesulfobacteriota</taxon>
        <taxon>Desulfovibrionia</taxon>
        <taxon>Desulfovibrionales</taxon>
        <taxon>Desulfovibrionaceae</taxon>
    </lineage>
</organism>
<evidence type="ECO:0000256" key="1">
    <source>
        <dbReference type="SAM" id="MobiDB-lite"/>
    </source>
</evidence>
<protein>
    <submittedName>
        <fullName evidence="2">Uncharacterized protein</fullName>
    </submittedName>
</protein>
<dbReference type="HOGENOM" id="CLU_556348_0_0_7"/>
<dbReference type="eggNOG" id="COG1073">
    <property type="taxonomic scope" value="Bacteria"/>
</dbReference>
<name>F0JI55_9BACT</name>
<keyword evidence="3" id="KW-1185">Reference proteome</keyword>
<feature type="region of interest" description="Disordered" evidence="1">
    <location>
        <begin position="46"/>
        <end position="139"/>
    </location>
</feature>
<dbReference type="AlphaFoldDB" id="F0JI55"/>